<dbReference type="OrthoDB" id="24822at2759"/>
<proteinExistence type="predicted"/>
<accession>A0A3S5B7N1</accession>
<protein>
    <recommendedName>
        <fullName evidence="2">Serine/threonine-protein kinase ULK4/RUNKEL HEAT repeats domain-containing protein</fullName>
    </recommendedName>
</protein>
<dbReference type="Proteomes" id="UP000784294">
    <property type="component" value="Unassembled WGS sequence"/>
</dbReference>
<keyword evidence="4" id="KW-1185">Reference proteome</keyword>
<evidence type="ECO:0000313" key="3">
    <source>
        <dbReference type="EMBL" id="VEL15394.1"/>
    </source>
</evidence>
<evidence type="ECO:0000313" key="4">
    <source>
        <dbReference type="Proteomes" id="UP000784294"/>
    </source>
</evidence>
<dbReference type="EMBL" id="CAAALY010024483">
    <property type="protein sequence ID" value="VEL15394.1"/>
    <property type="molecule type" value="Genomic_DNA"/>
</dbReference>
<sequence>MLAITITMAEDLAQLPDLVEERRVDIIVNLLPGLARMAVAPGSRAETQAVCVKIIADMTSVWLGQMTCSQSSSLSLTELGGSDLGLDCSQPSQVDATAEVPSSPSSKSAKVAGCGGFFNRSSTSGTGTGPTRQSGHRRAKRKPGPPGSTEARLLLAEQGRPRRFVIGADGPTIQPPGPEVLVSLVELVNKLLIPYVSPTSHFRLW</sequence>
<feature type="compositionally biased region" description="Low complexity" evidence="1">
    <location>
        <begin position="121"/>
        <end position="133"/>
    </location>
</feature>
<dbReference type="InterPro" id="IPR056981">
    <property type="entry name" value="HEAT_ULK4_RUNKEL"/>
</dbReference>
<feature type="region of interest" description="Disordered" evidence="1">
    <location>
        <begin position="118"/>
        <end position="150"/>
    </location>
</feature>
<feature type="domain" description="Serine/threonine-protein kinase ULK4/RUNKEL HEAT repeats" evidence="2">
    <location>
        <begin position="5"/>
        <end position="72"/>
    </location>
</feature>
<evidence type="ECO:0000259" key="2">
    <source>
        <dbReference type="Pfam" id="PF23606"/>
    </source>
</evidence>
<dbReference type="AlphaFoldDB" id="A0A3S5B7N1"/>
<feature type="compositionally biased region" description="Basic residues" evidence="1">
    <location>
        <begin position="134"/>
        <end position="143"/>
    </location>
</feature>
<dbReference type="Pfam" id="PF23606">
    <property type="entry name" value="HEAT_ULK4"/>
    <property type="match status" value="1"/>
</dbReference>
<gene>
    <name evidence="3" type="ORF">PXEA_LOCUS8834</name>
</gene>
<organism evidence="3 4">
    <name type="scientific">Protopolystoma xenopodis</name>
    <dbReference type="NCBI Taxonomy" id="117903"/>
    <lineage>
        <taxon>Eukaryota</taxon>
        <taxon>Metazoa</taxon>
        <taxon>Spiralia</taxon>
        <taxon>Lophotrochozoa</taxon>
        <taxon>Platyhelminthes</taxon>
        <taxon>Monogenea</taxon>
        <taxon>Polyopisthocotylea</taxon>
        <taxon>Polystomatidea</taxon>
        <taxon>Polystomatidae</taxon>
        <taxon>Protopolystoma</taxon>
    </lineage>
</organism>
<name>A0A3S5B7N1_9PLAT</name>
<comment type="caution">
    <text evidence="3">The sequence shown here is derived from an EMBL/GenBank/DDBJ whole genome shotgun (WGS) entry which is preliminary data.</text>
</comment>
<evidence type="ECO:0000256" key="1">
    <source>
        <dbReference type="SAM" id="MobiDB-lite"/>
    </source>
</evidence>
<reference evidence="3" key="1">
    <citation type="submission" date="2018-11" db="EMBL/GenBank/DDBJ databases">
        <authorList>
            <consortium name="Pathogen Informatics"/>
        </authorList>
    </citation>
    <scope>NUCLEOTIDE SEQUENCE</scope>
</reference>